<dbReference type="PROSITE" id="PS51257">
    <property type="entry name" value="PROKAR_LIPOPROTEIN"/>
    <property type="match status" value="1"/>
</dbReference>
<protein>
    <submittedName>
        <fullName evidence="6">Spermidine/putrescine ABC transporter substrate-binding protein</fullName>
    </submittedName>
</protein>
<accession>A0A926FB50</accession>
<dbReference type="GO" id="GO:0015846">
    <property type="term" value="P:polyamine transport"/>
    <property type="evidence" value="ECO:0007669"/>
    <property type="project" value="InterPro"/>
</dbReference>
<dbReference type="InterPro" id="IPR001188">
    <property type="entry name" value="Sperm_putr-bd"/>
</dbReference>
<dbReference type="PIRSF" id="PIRSF019574">
    <property type="entry name" value="Periplasmic_polyamine_BP"/>
    <property type="match status" value="1"/>
</dbReference>
<comment type="subcellular location">
    <subcellularLocation>
        <location evidence="1">Periplasm</location>
    </subcellularLocation>
</comment>
<keyword evidence="7" id="KW-1185">Reference proteome</keyword>
<dbReference type="CDD" id="cd13590">
    <property type="entry name" value="PBP2_PotD_PotF_like"/>
    <property type="match status" value="1"/>
</dbReference>
<sequence>MKKIIALILMLAVVIGCFSGCSGKSKTTIRVYNWGEFIDMDLLDKFEKETGIKVLYDVYTDNESLYAKIKNSGEDAYDIIVPSDYMIKKMISEDMLAKLDFNNIPNYKNLNESYLKPSYDPTGEYSVPYFYGMVGILYNKNKVDGKITRMKDLFDEKYAREVCMLYSMRDTIGMTLKMLGYSMNDTDPAHINEAKDLLIKQKPNVLAYGTDELVPKVTDGTAAMAMVYSGDGVVAASEDPDNVEFVIPEDGTNIAMDSMVILKTSKNKEAAEKFINFMLDADNAAQNAETTGYSTPNKAAWELLDDETKNDERRYPSDAMTAKSEEFTSDNSFYVAAWDEILAQ</sequence>
<dbReference type="Pfam" id="PF13416">
    <property type="entry name" value="SBP_bac_8"/>
    <property type="match status" value="1"/>
</dbReference>
<feature type="binding site" evidence="5">
    <location>
        <position position="36"/>
    </location>
    <ligand>
        <name>spermidine</name>
        <dbReference type="ChEBI" id="CHEBI:57834"/>
    </ligand>
</feature>
<dbReference type="GO" id="GO:0042597">
    <property type="term" value="C:periplasmic space"/>
    <property type="evidence" value="ECO:0007669"/>
    <property type="project" value="UniProtKB-SubCell"/>
</dbReference>
<dbReference type="Proteomes" id="UP000647416">
    <property type="component" value="Unassembled WGS sequence"/>
</dbReference>
<evidence type="ECO:0000256" key="3">
    <source>
        <dbReference type="ARBA" id="ARBA00022729"/>
    </source>
</evidence>
<evidence type="ECO:0000256" key="1">
    <source>
        <dbReference type="ARBA" id="ARBA00004418"/>
    </source>
</evidence>
<evidence type="ECO:0000256" key="5">
    <source>
        <dbReference type="PIRSR" id="PIRSR019574-1"/>
    </source>
</evidence>
<reference evidence="6" key="1">
    <citation type="submission" date="2020-08" db="EMBL/GenBank/DDBJ databases">
        <title>Genome public.</title>
        <authorList>
            <person name="Liu C."/>
            <person name="Sun Q."/>
        </authorList>
    </citation>
    <scope>NUCLEOTIDE SEQUENCE</scope>
    <source>
        <strain evidence="6">NSJ-50</strain>
    </source>
</reference>
<dbReference type="EMBL" id="JACRTE010000001">
    <property type="protein sequence ID" value="MBC8595447.1"/>
    <property type="molecule type" value="Genomic_DNA"/>
</dbReference>
<dbReference type="PRINTS" id="PR00909">
    <property type="entry name" value="SPERMDNBNDNG"/>
</dbReference>
<proteinExistence type="predicted"/>
<dbReference type="InterPro" id="IPR006059">
    <property type="entry name" value="SBP"/>
</dbReference>
<feature type="binding site" evidence="5">
    <location>
        <position position="85"/>
    </location>
    <ligand>
        <name>spermidine</name>
        <dbReference type="ChEBI" id="CHEBI:57834"/>
    </ligand>
</feature>
<evidence type="ECO:0000313" key="6">
    <source>
        <dbReference type="EMBL" id="MBC8595447.1"/>
    </source>
</evidence>
<dbReference type="GO" id="GO:0019808">
    <property type="term" value="F:polyamine binding"/>
    <property type="evidence" value="ECO:0007669"/>
    <property type="project" value="InterPro"/>
</dbReference>
<keyword evidence="2" id="KW-0813">Transport</keyword>
<dbReference type="PANTHER" id="PTHR30222">
    <property type="entry name" value="SPERMIDINE/PUTRESCINE-BINDING PERIPLASMIC PROTEIN"/>
    <property type="match status" value="1"/>
</dbReference>
<evidence type="ECO:0000256" key="2">
    <source>
        <dbReference type="ARBA" id="ARBA00022448"/>
    </source>
</evidence>
<dbReference type="SUPFAM" id="SSF53850">
    <property type="entry name" value="Periplasmic binding protein-like II"/>
    <property type="match status" value="1"/>
</dbReference>
<dbReference type="Gene3D" id="3.40.190.10">
    <property type="entry name" value="Periplasmic binding protein-like II"/>
    <property type="match status" value="2"/>
</dbReference>
<dbReference type="AlphaFoldDB" id="A0A926FB50"/>
<keyword evidence="4" id="KW-0574">Periplasm</keyword>
<dbReference type="RefSeq" id="WP_262431137.1">
    <property type="nucleotide sequence ID" value="NZ_JACRTE010000001.1"/>
</dbReference>
<name>A0A926FB50_9FIRM</name>
<comment type="caution">
    <text evidence="6">The sequence shown here is derived from an EMBL/GenBank/DDBJ whole genome shotgun (WGS) entry which is preliminary data.</text>
</comment>
<dbReference type="PANTHER" id="PTHR30222:SF17">
    <property type="entry name" value="SPERMIDINE_PUTRESCINE-BINDING PERIPLASMIC PROTEIN"/>
    <property type="match status" value="1"/>
</dbReference>
<evidence type="ECO:0000256" key="4">
    <source>
        <dbReference type="ARBA" id="ARBA00022764"/>
    </source>
</evidence>
<evidence type="ECO:0000313" key="7">
    <source>
        <dbReference type="Proteomes" id="UP000647416"/>
    </source>
</evidence>
<organism evidence="6 7">
    <name type="scientific">Qingrenia yutianensis</name>
    <dbReference type="NCBI Taxonomy" id="2763676"/>
    <lineage>
        <taxon>Bacteria</taxon>
        <taxon>Bacillati</taxon>
        <taxon>Bacillota</taxon>
        <taxon>Clostridia</taxon>
        <taxon>Eubacteriales</taxon>
        <taxon>Oscillospiraceae</taxon>
        <taxon>Qingrenia</taxon>
    </lineage>
</organism>
<keyword evidence="3" id="KW-0732">Signal</keyword>
<gene>
    <name evidence="6" type="ORF">H8706_00995</name>
</gene>